<dbReference type="Proteomes" id="UP000828390">
    <property type="component" value="Unassembled WGS sequence"/>
</dbReference>
<reference evidence="1" key="2">
    <citation type="submission" date="2020-11" db="EMBL/GenBank/DDBJ databases">
        <authorList>
            <person name="McCartney M.A."/>
            <person name="Auch B."/>
            <person name="Kono T."/>
            <person name="Mallez S."/>
            <person name="Becker A."/>
            <person name="Gohl D.M."/>
            <person name="Silverstein K.A.T."/>
            <person name="Koren S."/>
            <person name="Bechman K.B."/>
            <person name="Herman A."/>
            <person name="Abrahante J.E."/>
            <person name="Garbe J."/>
        </authorList>
    </citation>
    <scope>NUCLEOTIDE SEQUENCE</scope>
    <source>
        <strain evidence="1">Duluth1</strain>
        <tissue evidence="1">Whole animal</tissue>
    </source>
</reference>
<protein>
    <submittedName>
        <fullName evidence="1">Uncharacterized protein</fullName>
    </submittedName>
</protein>
<dbReference type="GO" id="GO:0140326">
    <property type="term" value="F:ATPase-coupled intramembrane lipid transporter activity"/>
    <property type="evidence" value="ECO:0007669"/>
    <property type="project" value="TreeGrafter"/>
</dbReference>
<comment type="caution">
    <text evidence="1">The sequence shown here is derived from an EMBL/GenBank/DDBJ whole genome shotgun (WGS) entry which is preliminary data.</text>
</comment>
<organism evidence="1 2">
    <name type="scientific">Dreissena polymorpha</name>
    <name type="common">Zebra mussel</name>
    <name type="synonym">Mytilus polymorpha</name>
    <dbReference type="NCBI Taxonomy" id="45954"/>
    <lineage>
        <taxon>Eukaryota</taxon>
        <taxon>Metazoa</taxon>
        <taxon>Spiralia</taxon>
        <taxon>Lophotrochozoa</taxon>
        <taxon>Mollusca</taxon>
        <taxon>Bivalvia</taxon>
        <taxon>Autobranchia</taxon>
        <taxon>Heteroconchia</taxon>
        <taxon>Euheterodonta</taxon>
        <taxon>Imparidentia</taxon>
        <taxon>Neoheterodontei</taxon>
        <taxon>Myida</taxon>
        <taxon>Dreissenoidea</taxon>
        <taxon>Dreissenidae</taxon>
        <taxon>Dreissena</taxon>
    </lineage>
</organism>
<dbReference type="GO" id="GO:0005886">
    <property type="term" value="C:plasma membrane"/>
    <property type="evidence" value="ECO:0007669"/>
    <property type="project" value="TreeGrafter"/>
</dbReference>
<evidence type="ECO:0000313" key="2">
    <source>
        <dbReference type="Proteomes" id="UP000828390"/>
    </source>
</evidence>
<dbReference type="GO" id="GO:0006890">
    <property type="term" value="P:retrograde vesicle-mediated transport, Golgi to endoplasmic reticulum"/>
    <property type="evidence" value="ECO:0007669"/>
    <property type="project" value="TreeGrafter"/>
</dbReference>
<dbReference type="InterPro" id="IPR008250">
    <property type="entry name" value="ATPase_P-typ_transduc_dom_A_sf"/>
</dbReference>
<dbReference type="EMBL" id="JAIWYP010000009">
    <property type="protein sequence ID" value="KAH3772807.1"/>
    <property type="molecule type" value="Genomic_DNA"/>
</dbReference>
<dbReference type="PANTHER" id="PTHR24092:SF5">
    <property type="entry name" value="PHOSPHOLIPID-TRANSPORTING ATPASE"/>
    <property type="match status" value="1"/>
</dbReference>
<proteinExistence type="predicted"/>
<dbReference type="SUPFAM" id="SSF81653">
    <property type="entry name" value="Calcium ATPase, transduction domain A"/>
    <property type="match status" value="1"/>
</dbReference>
<dbReference type="Gene3D" id="2.70.150.10">
    <property type="entry name" value="Calcium-transporting ATPase, cytoplasmic transduction domain A"/>
    <property type="match status" value="1"/>
</dbReference>
<dbReference type="GO" id="GO:0006897">
    <property type="term" value="P:endocytosis"/>
    <property type="evidence" value="ECO:0007669"/>
    <property type="project" value="TreeGrafter"/>
</dbReference>
<keyword evidence="2" id="KW-1185">Reference proteome</keyword>
<accession>A0A9D4IHL5</accession>
<sequence>MHVFQDQRVPADMVLLRTTEKTGSCFIRTDQLDGETDWKLRLAVHDSQSLLSNAVSSLVA</sequence>
<reference evidence="1" key="1">
    <citation type="journal article" date="2019" name="bioRxiv">
        <title>The Genome of the Zebra Mussel, Dreissena polymorpha: A Resource for Invasive Species Research.</title>
        <authorList>
            <person name="McCartney M.A."/>
            <person name="Auch B."/>
            <person name="Kono T."/>
            <person name="Mallez S."/>
            <person name="Zhang Y."/>
            <person name="Obille A."/>
            <person name="Becker A."/>
            <person name="Abrahante J.E."/>
            <person name="Garbe J."/>
            <person name="Badalamenti J.P."/>
            <person name="Herman A."/>
            <person name="Mangelson H."/>
            <person name="Liachko I."/>
            <person name="Sullivan S."/>
            <person name="Sone E.D."/>
            <person name="Koren S."/>
            <person name="Silverstein K.A.T."/>
            <person name="Beckman K.B."/>
            <person name="Gohl D.M."/>
        </authorList>
    </citation>
    <scope>NUCLEOTIDE SEQUENCE</scope>
    <source>
        <strain evidence="1">Duluth1</strain>
        <tissue evidence="1">Whole animal</tissue>
    </source>
</reference>
<dbReference type="GO" id="GO:0005768">
    <property type="term" value="C:endosome"/>
    <property type="evidence" value="ECO:0007669"/>
    <property type="project" value="TreeGrafter"/>
</dbReference>
<gene>
    <name evidence="1" type="ORF">DPMN_174154</name>
</gene>
<evidence type="ECO:0000313" key="1">
    <source>
        <dbReference type="EMBL" id="KAH3772807.1"/>
    </source>
</evidence>
<name>A0A9D4IHL5_DREPO</name>
<dbReference type="GO" id="GO:0005802">
    <property type="term" value="C:trans-Golgi network"/>
    <property type="evidence" value="ECO:0007669"/>
    <property type="project" value="TreeGrafter"/>
</dbReference>
<dbReference type="AlphaFoldDB" id="A0A9D4IHL5"/>
<dbReference type="GO" id="GO:0045332">
    <property type="term" value="P:phospholipid translocation"/>
    <property type="evidence" value="ECO:0007669"/>
    <property type="project" value="TreeGrafter"/>
</dbReference>
<dbReference type="PANTHER" id="PTHR24092">
    <property type="entry name" value="PROBABLE PHOSPHOLIPID-TRANSPORTING ATPASE"/>
    <property type="match status" value="1"/>
</dbReference>